<name>A0A0F2TQ07_STRR3</name>
<evidence type="ECO:0000313" key="2">
    <source>
        <dbReference type="Proteomes" id="UP000033699"/>
    </source>
</evidence>
<sequence>MLPFVTSTVDLLSGMLGENAYAALEALAGATVPPSGRMLAQDLGISPTTATAALERLREAGFATSSKVGRANRWHLTTDNETLRAWLEETRSDAAADVAAGVSPYATGGGGVTFERKVAVQYLAHLLLGTGATELGDSRTVVGVEFQRAPEHSADDLVIRAARADEVEPSLVLALAVRRAPDLVQSNEASRKLIGTLVQEVVNTPTGGPEYRAGLVVAGRQEHTEQLALLAAEAFVHKDAPSFFGLIRTHRKFPAGVRTRLRHLEGLVKLALPELGTAAPDSRLVEQRTWELLSRLTVLMPRLETPDELDWGPMTNSLILKARGTDLYGAMRLQERLVALAAEYAPKAASVDLGLLRRHCHEVLDSATRRHQPGWAMLARLHQSAVASVSDAISGDGRKVHLERRDTADQLLQVVQSSAAAVVVRGDSGVGKSALAVRTIADAALDPDVLQALCIDLRSLPGTGVELESALRTSLATLLGELSAPQRLLLIDGADALVEGKASVFFYLVDAAVQADVKVVAVTANDAQQVVHDTLSDRVGGDIASFEVPSLTDAQVAEVTAVFSELSALAEQPRSRELLRRPVVVDLLVRGRVTATPLNDADAMHQVWNGLVLRKAHPERGLPEARSITLLRLAALELGLGDALDVMGTIDATALAGLRQDGLLRTDPDDPFTIGPRFAHDEVRRYAIARLLLTTASPTARLLEAGVPRWTLGAARLASQAFLAQPNSPRNPLRGRFTGLQDAFDRLVTEGHGDRWGDVPGEALLTLGAPDPVLRDAWPTLRAEPDTGMRRLLRLVDQRLRNGAGLVRIDAVEPLIALLLEGEEPWQQGKHVQGALRDWLHAVTLAGTPAGYPLRVKLHDRLVAACAEADRRFHEQQAAAATAQAALPPEEVEAERQHLEKQRLLFMGRGRRRTPRPTRPEIPREIADDLLLELMALLGPDLGEDGEVLLRRVAHDAPAWVGPTVEEVLTGRALAMYRRGLLADLTEAYYLNEDEDGTGFHEDGIRHHTARGLGVTPLAAWYRGPFLALFQSDFRNGVAVLNRMLNHAALTRARTLASSHLQYGSQVEEHDLNAFRTRLDVAGERRTYIGDEHVWHWYRGTGVGPYPCMSALQALERICDQLIEANTSLERIIAILLEGCENLAMVGLIVSLLVRHLERADRLLDRYLTEPDIWHLEFGRVVSEAGGLGAAPSDGLTAPERRRWSLREAAMTMVLHANDQRAEELRLVGQELIATARRMVEEELGETDDQVIQDELTAVRGWASSLDRSTYQAQRVEGGVEIQSTPPSDVVEALQAKNVESARAHEAMRLNVRYYVNPKNGNTETLTAQDLIADLAAACDLLENPPDPDSSSQWDAPAAVAAAALTAHVINGVDLPVDSLLFAADTLLRIGQGAGSPRPFEFEETYFEQGADRHAARALPLLLLPGAARLRAQLDGKDGSATYYQTASAAGKLGNAVANEVRVHLARGLDQLWRTNCTTDDSVCHHETAFELAVETMRDCVLGEWDPQTGRRKPATLDDPIARSLAEVTADSIHEARLDGAIRALGPAAAAQTCVSDRARELLNTVLATQRRSLLASENDRDHRGTRALIAARALLSLASTGEDAPVIQHIDAYADHGTRLGSFLSALAAAAEESADAGAVARRMWPAVITHVMDLQADGHSPFMGRRDYGSALASLLPNSAAEVTYLYREVQGEPIIWWDPLAWRDAVARWLPITQGSAACVDQLIGFIRPLPAEDQARVGLPWVADLVLAHPGKAARTYLLASWLIELRQTVADVGMTEDWQRVVDALVVAGLSRLAPYSE</sequence>
<evidence type="ECO:0000313" key="1">
    <source>
        <dbReference type="EMBL" id="KJS63807.1"/>
    </source>
</evidence>
<dbReference type="EMBL" id="JZKH01000001">
    <property type="protein sequence ID" value="KJS63807.1"/>
    <property type="molecule type" value="Genomic_DNA"/>
</dbReference>
<dbReference type="InterPro" id="IPR036390">
    <property type="entry name" value="WH_DNA-bd_sf"/>
</dbReference>
<dbReference type="SUPFAM" id="SSF52540">
    <property type="entry name" value="P-loop containing nucleoside triphosphate hydrolases"/>
    <property type="match status" value="1"/>
</dbReference>
<protein>
    <submittedName>
        <fullName evidence="1">Uncharacterized protein</fullName>
    </submittedName>
</protein>
<keyword evidence="2" id="KW-1185">Reference proteome</keyword>
<dbReference type="CDD" id="cd00090">
    <property type="entry name" value="HTH_ARSR"/>
    <property type="match status" value="1"/>
</dbReference>
<organism evidence="1 2">
    <name type="scientific">Streptomyces rubellomurinus (strain ATCC 31215)</name>
    <dbReference type="NCBI Taxonomy" id="359131"/>
    <lineage>
        <taxon>Bacteria</taxon>
        <taxon>Bacillati</taxon>
        <taxon>Actinomycetota</taxon>
        <taxon>Actinomycetes</taxon>
        <taxon>Kitasatosporales</taxon>
        <taxon>Streptomycetaceae</taxon>
        <taxon>Streptomyces</taxon>
    </lineage>
</organism>
<dbReference type="InterPro" id="IPR027417">
    <property type="entry name" value="P-loop_NTPase"/>
</dbReference>
<dbReference type="SUPFAM" id="SSF46785">
    <property type="entry name" value="Winged helix' DNA-binding domain"/>
    <property type="match status" value="1"/>
</dbReference>
<dbReference type="Proteomes" id="UP000033699">
    <property type="component" value="Unassembled WGS sequence"/>
</dbReference>
<reference evidence="1 2" key="1">
    <citation type="submission" date="2015-02" db="EMBL/GenBank/DDBJ databases">
        <authorList>
            <person name="Ju K.-S."/>
            <person name="Doroghazi J.R."/>
            <person name="Metcalf W."/>
        </authorList>
    </citation>
    <scope>NUCLEOTIDE SEQUENCE [LARGE SCALE GENOMIC DNA]</scope>
    <source>
        <strain evidence="1 2">ATCC 31215</strain>
    </source>
</reference>
<comment type="caution">
    <text evidence="1">The sequence shown here is derived from an EMBL/GenBank/DDBJ whole genome shotgun (WGS) entry which is preliminary data.</text>
</comment>
<dbReference type="InterPro" id="IPR011991">
    <property type="entry name" value="ArsR-like_HTH"/>
</dbReference>
<proteinExistence type="predicted"/>
<accession>A0A0F2TQ07</accession>
<dbReference type="InterPro" id="IPR036388">
    <property type="entry name" value="WH-like_DNA-bd_sf"/>
</dbReference>
<dbReference type="PATRIC" id="fig|359131.3.peg.170"/>
<gene>
    <name evidence="1" type="ORF">VM95_00780</name>
</gene>
<dbReference type="Gene3D" id="1.10.10.10">
    <property type="entry name" value="Winged helix-like DNA-binding domain superfamily/Winged helix DNA-binding domain"/>
    <property type="match status" value="1"/>
</dbReference>
<dbReference type="PROSITE" id="PS00675">
    <property type="entry name" value="SIGMA54_INTERACT_1"/>
    <property type="match status" value="1"/>
</dbReference>
<dbReference type="InterPro" id="IPR025662">
    <property type="entry name" value="Sigma_54_int_dom_ATP-bd_1"/>
</dbReference>